<name>A0A1D1UJW8_RAMVA</name>
<evidence type="ECO:0000313" key="1">
    <source>
        <dbReference type="EMBL" id="GAU87537.1"/>
    </source>
</evidence>
<sequence length="133" mass="14764">MAPPAPVVTRILAETKANPPSGVVKLWSAYEEQTAQDGRNRRIDTSVYAGVALNFSVFRHPAVLHAGLRPLICQSREFMANTEIPIMHDPPHSRTRESVPGCQNAAYRLINDQSSISETYSSQECIIRRSMAN</sequence>
<dbReference type="AlphaFoldDB" id="A0A1D1UJW8"/>
<accession>A0A1D1UJW8</accession>
<keyword evidence="2" id="KW-1185">Reference proteome</keyword>
<protein>
    <submittedName>
        <fullName evidence="1">Uncharacterized protein</fullName>
    </submittedName>
</protein>
<evidence type="ECO:0000313" key="2">
    <source>
        <dbReference type="Proteomes" id="UP000186922"/>
    </source>
</evidence>
<gene>
    <name evidence="1" type="primary">RvY_00367-1</name>
    <name evidence="1" type="synonym">RvY_00367.1</name>
    <name evidence="1" type="ORF">RvY_00367</name>
</gene>
<proteinExistence type="predicted"/>
<dbReference type="EMBL" id="BDGG01000001">
    <property type="protein sequence ID" value="GAU87537.1"/>
    <property type="molecule type" value="Genomic_DNA"/>
</dbReference>
<organism evidence="1 2">
    <name type="scientific">Ramazzottius varieornatus</name>
    <name type="common">Water bear</name>
    <name type="synonym">Tardigrade</name>
    <dbReference type="NCBI Taxonomy" id="947166"/>
    <lineage>
        <taxon>Eukaryota</taxon>
        <taxon>Metazoa</taxon>
        <taxon>Ecdysozoa</taxon>
        <taxon>Tardigrada</taxon>
        <taxon>Eutardigrada</taxon>
        <taxon>Parachela</taxon>
        <taxon>Hypsibioidea</taxon>
        <taxon>Ramazzottiidae</taxon>
        <taxon>Ramazzottius</taxon>
    </lineage>
</organism>
<reference evidence="1 2" key="1">
    <citation type="journal article" date="2016" name="Nat. Commun.">
        <title>Extremotolerant tardigrade genome and improved radiotolerance of human cultured cells by tardigrade-unique protein.</title>
        <authorList>
            <person name="Hashimoto T."/>
            <person name="Horikawa D.D."/>
            <person name="Saito Y."/>
            <person name="Kuwahara H."/>
            <person name="Kozuka-Hata H."/>
            <person name="Shin-I T."/>
            <person name="Minakuchi Y."/>
            <person name="Ohishi K."/>
            <person name="Motoyama A."/>
            <person name="Aizu T."/>
            <person name="Enomoto A."/>
            <person name="Kondo K."/>
            <person name="Tanaka S."/>
            <person name="Hara Y."/>
            <person name="Koshikawa S."/>
            <person name="Sagara H."/>
            <person name="Miura T."/>
            <person name="Yokobori S."/>
            <person name="Miyagawa K."/>
            <person name="Suzuki Y."/>
            <person name="Kubo T."/>
            <person name="Oyama M."/>
            <person name="Kohara Y."/>
            <person name="Fujiyama A."/>
            <person name="Arakawa K."/>
            <person name="Katayama T."/>
            <person name="Toyoda A."/>
            <person name="Kunieda T."/>
        </authorList>
    </citation>
    <scope>NUCLEOTIDE SEQUENCE [LARGE SCALE GENOMIC DNA]</scope>
    <source>
        <strain evidence="1 2">YOKOZUNA-1</strain>
    </source>
</reference>
<dbReference type="Proteomes" id="UP000186922">
    <property type="component" value="Unassembled WGS sequence"/>
</dbReference>
<comment type="caution">
    <text evidence="1">The sequence shown here is derived from an EMBL/GenBank/DDBJ whole genome shotgun (WGS) entry which is preliminary data.</text>
</comment>